<evidence type="ECO:0000256" key="3">
    <source>
        <dbReference type="ARBA" id="ARBA00022946"/>
    </source>
</evidence>
<feature type="repeat" description="PPR" evidence="4">
    <location>
        <begin position="359"/>
        <end position="394"/>
    </location>
</feature>
<dbReference type="GeneID" id="109729000"/>
<keyword evidence="3" id="KW-0809">Transit peptide</keyword>
<evidence type="ECO:0000259" key="6">
    <source>
        <dbReference type="Pfam" id="PF17177"/>
    </source>
</evidence>
<dbReference type="InterPro" id="IPR002885">
    <property type="entry name" value="PPR_rpt"/>
</dbReference>
<accession>A0A6P5HMJ1</accession>
<evidence type="ECO:0000256" key="4">
    <source>
        <dbReference type="PROSITE-ProRule" id="PRU00708"/>
    </source>
</evidence>
<keyword evidence="8" id="KW-1185">Reference proteome</keyword>
<dbReference type="NCBIfam" id="TIGR00756">
    <property type="entry name" value="PPR"/>
    <property type="match status" value="6"/>
</dbReference>
<dbReference type="OrthoDB" id="185373at2759"/>
<dbReference type="Gramene" id="Aco010088.1.mrna1">
    <property type="protein sequence ID" value="Aco010088.1.mrna1.cds1"/>
    <property type="gene ID" value="Aco010088.1.path1"/>
</dbReference>
<feature type="repeat" description="PPR" evidence="4">
    <location>
        <begin position="508"/>
        <end position="542"/>
    </location>
</feature>
<feature type="repeat" description="PPR" evidence="4">
    <location>
        <begin position="289"/>
        <end position="323"/>
    </location>
</feature>
<sequence>MARHLSSSLAYTAATSKTLTPLPSTSASVLLHAFSTTTDAPPSDPPPPESPASSSSAGDGDGESPRKARRGGGGGGGGGGGESPDRLDETICYMMARRPWTTRLQNSIRSLCPHLDRDVVVGVLRGARHPSHALRFFRWVEKTGFRHDQSTYAEMVSILARASMLNHARCLILDDMPKRLVSPDEPMLAALLDAYGRSRIPQEVVKLFRRMPDLGVPRTVRSYDAFFKAILRSGRVLMAKRVFNSMLRDGIAPHLSTYHALLWGFCLSAKMDTAARFFADMKERGIAPEPVAYNTLLNGWVRAKKMDDADKVFAEMARTDCPPNSISYNIMIKGYVSVGRVDDALRLFGEMAAKGLRPSEKTFAALMPGLCDDTSRTAEARKALDEMAERRLTPKDKSIFFRLVSTLCKSGDLDGAIEAHKKSGQFKHVVVDPMQYSVLIESLCKGGNYSSAVQTLDEVLEKGTLSDPQTPALEASAYNPMIEHLCGNGETKKAETFFRQLMKKGVDDTVAFNNLIRGHAKEGVPESAMEILSIMTRRGVATEAESYALLVDSFLKKGEPADARSALDSMMEQGHMPSPSLFRSVMVALFDDGRVQTASRVMKSMIEKGVKENMDMVHKILEALFMRGHVEEALGRINLMLNNECFPDFDKLLVTLCDSGKAMEAQKLADFGLERDCDISFSSYDRVLDALYVEGKTLPAYSILCKIKAKGGVVDQKGCEALIKSLNAEGNTKQADILSRVLAGKEPLLPKKGKRVAMAAH</sequence>
<dbReference type="Proteomes" id="UP000515123">
    <property type="component" value="Linkage group 25"/>
</dbReference>
<feature type="region of interest" description="Disordered" evidence="5">
    <location>
        <begin position="33"/>
        <end position="86"/>
    </location>
</feature>
<reference evidence="9" key="2">
    <citation type="submission" date="2025-08" db="UniProtKB">
        <authorList>
            <consortium name="RefSeq"/>
        </authorList>
    </citation>
    <scope>IDENTIFICATION</scope>
    <source>
        <tissue evidence="9">Leaf</tissue>
    </source>
</reference>
<evidence type="ECO:0000313" key="9">
    <source>
        <dbReference type="RefSeq" id="XP_020115175.1"/>
    </source>
</evidence>
<dbReference type="Pfam" id="PF01535">
    <property type="entry name" value="PPR"/>
    <property type="match status" value="1"/>
</dbReference>
<feature type="repeat" description="PPR" evidence="4">
    <location>
        <begin position="432"/>
        <end position="466"/>
    </location>
</feature>
<dbReference type="Pfam" id="PF17177">
    <property type="entry name" value="PPR_long"/>
    <property type="match status" value="1"/>
</dbReference>
<dbReference type="PANTHER" id="PTHR47939:SF13">
    <property type="entry name" value="OS03G0201400 PROTEIN"/>
    <property type="match status" value="1"/>
</dbReference>
<name>A0A6P5HMJ1_ANACO</name>
<feature type="domain" description="Pentatricopeptide repeat-containing protein-mitochondrial" evidence="7">
    <location>
        <begin position="519"/>
        <end position="635"/>
    </location>
</feature>
<comment type="similarity">
    <text evidence="1">Belongs to the PPR family. P subfamily.</text>
</comment>
<feature type="domain" description="PROP1-like PPR" evidence="6">
    <location>
        <begin position="340"/>
        <end position="457"/>
    </location>
</feature>
<proteinExistence type="inferred from homology"/>
<dbReference type="PANTHER" id="PTHR47939">
    <property type="entry name" value="MEMBRANE-ASSOCIATED SALT-INDUCIBLE PROTEIN-LIKE"/>
    <property type="match status" value="1"/>
</dbReference>
<evidence type="ECO:0000313" key="8">
    <source>
        <dbReference type="Proteomes" id="UP000515123"/>
    </source>
</evidence>
<dbReference type="Pfam" id="PF23276">
    <property type="entry name" value="TPR_24"/>
    <property type="match status" value="1"/>
</dbReference>
<dbReference type="Pfam" id="PF13812">
    <property type="entry name" value="PPR_3"/>
    <property type="match status" value="1"/>
</dbReference>
<dbReference type="RefSeq" id="XP_020115175.1">
    <property type="nucleotide sequence ID" value="XM_020259586.1"/>
</dbReference>
<feature type="repeat" description="PPR" evidence="4">
    <location>
        <begin position="254"/>
        <end position="288"/>
    </location>
</feature>
<keyword evidence="2" id="KW-0677">Repeat</keyword>
<evidence type="ECO:0000256" key="1">
    <source>
        <dbReference type="ARBA" id="ARBA00007626"/>
    </source>
</evidence>
<evidence type="ECO:0000256" key="2">
    <source>
        <dbReference type="ARBA" id="ARBA00022737"/>
    </source>
</evidence>
<reference evidence="8" key="1">
    <citation type="journal article" date="2015" name="Nat. Genet.">
        <title>The pineapple genome and the evolution of CAM photosynthesis.</title>
        <authorList>
            <person name="Ming R."/>
            <person name="VanBuren R."/>
            <person name="Wai C.M."/>
            <person name="Tang H."/>
            <person name="Schatz M.C."/>
            <person name="Bowers J.E."/>
            <person name="Lyons E."/>
            <person name="Wang M.L."/>
            <person name="Chen J."/>
            <person name="Biggers E."/>
            <person name="Zhang J."/>
            <person name="Huang L."/>
            <person name="Zhang L."/>
            <person name="Miao W."/>
            <person name="Zhang J."/>
            <person name="Ye Z."/>
            <person name="Miao C."/>
            <person name="Lin Z."/>
            <person name="Wang H."/>
            <person name="Zhou H."/>
            <person name="Yim W.C."/>
            <person name="Priest H.D."/>
            <person name="Zheng C."/>
            <person name="Woodhouse M."/>
            <person name="Edger P.P."/>
            <person name="Guyot R."/>
            <person name="Guo H.B."/>
            <person name="Guo H."/>
            <person name="Zheng G."/>
            <person name="Singh R."/>
            <person name="Sharma A."/>
            <person name="Min X."/>
            <person name="Zheng Y."/>
            <person name="Lee H."/>
            <person name="Gurtowski J."/>
            <person name="Sedlazeck F.J."/>
            <person name="Harkess A."/>
            <person name="McKain M.R."/>
            <person name="Liao Z."/>
            <person name="Fang J."/>
            <person name="Liu J."/>
            <person name="Zhang X."/>
            <person name="Zhang Q."/>
            <person name="Hu W."/>
            <person name="Qin Y."/>
            <person name="Wang K."/>
            <person name="Chen L.Y."/>
            <person name="Shirley N."/>
            <person name="Lin Y.R."/>
            <person name="Liu L.Y."/>
            <person name="Hernandez A.G."/>
            <person name="Wright C.L."/>
            <person name="Bulone V."/>
            <person name="Tuskan G.A."/>
            <person name="Heath K."/>
            <person name="Zee F."/>
            <person name="Moore P.H."/>
            <person name="Sunkar R."/>
            <person name="Leebens-Mack J.H."/>
            <person name="Mockler T."/>
            <person name="Bennetzen J.L."/>
            <person name="Freeling M."/>
            <person name="Sankoff D."/>
            <person name="Paterson A.H."/>
            <person name="Zhu X."/>
            <person name="Yang X."/>
            <person name="Smith J.A."/>
            <person name="Cushman J.C."/>
            <person name="Paull R.E."/>
            <person name="Yu Q."/>
        </authorList>
    </citation>
    <scope>NUCLEOTIDE SEQUENCE [LARGE SCALE GENOMIC DNA]</scope>
    <source>
        <strain evidence="8">cv. F153</strain>
    </source>
</reference>
<feature type="repeat" description="PPR" evidence="4">
    <location>
        <begin position="324"/>
        <end position="358"/>
    </location>
</feature>
<dbReference type="InterPro" id="IPR033443">
    <property type="entry name" value="PROP1-like_PPR_dom"/>
</dbReference>
<feature type="repeat" description="PPR" evidence="4">
    <location>
        <begin position="219"/>
        <end position="253"/>
    </location>
</feature>
<dbReference type="InterPro" id="IPR057027">
    <property type="entry name" value="TPR_mt"/>
</dbReference>
<dbReference type="InterPro" id="IPR050667">
    <property type="entry name" value="PPR-containing_protein"/>
</dbReference>
<dbReference type="AlphaFoldDB" id="A0A6P5HMJ1"/>
<feature type="compositionally biased region" description="Gly residues" evidence="5">
    <location>
        <begin position="71"/>
        <end position="82"/>
    </location>
</feature>
<evidence type="ECO:0000256" key="5">
    <source>
        <dbReference type="SAM" id="MobiDB-lite"/>
    </source>
</evidence>
<dbReference type="SUPFAM" id="SSF48452">
    <property type="entry name" value="TPR-like"/>
    <property type="match status" value="1"/>
</dbReference>
<dbReference type="PROSITE" id="PS51375">
    <property type="entry name" value="PPR"/>
    <property type="match status" value="9"/>
</dbReference>
<dbReference type="Pfam" id="PF13041">
    <property type="entry name" value="PPR_2"/>
    <property type="match status" value="1"/>
</dbReference>
<organism evidence="8 9">
    <name type="scientific">Ananas comosus</name>
    <name type="common">Pineapple</name>
    <name type="synonym">Ananas ananas</name>
    <dbReference type="NCBI Taxonomy" id="4615"/>
    <lineage>
        <taxon>Eukaryota</taxon>
        <taxon>Viridiplantae</taxon>
        <taxon>Streptophyta</taxon>
        <taxon>Embryophyta</taxon>
        <taxon>Tracheophyta</taxon>
        <taxon>Spermatophyta</taxon>
        <taxon>Magnoliopsida</taxon>
        <taxon>Liliopsida</taxon>
        <taxon>Poales</taxon>
        <taxon>Bromeliaceae</taxon>
        <taxon>Bromelioideae</taxon>
        <taxon>Ananas</taxon>
    </lineage>
</organism>
<evidence type="ECO:0000259" key="7">
    <source>
        <dbReference type="Pfam" id="PF23276"/>
    </source>
</evidence>
<protein>
    <submittedName>
        <fullName evidence="9">Pentatricopeptide repeat-containing protein At2g37230</fullName>
    </submittedName>
</protein>
<feature type="repeat" description="PPR" evidence="4">
    <location>
        <begin position="184"/>
        <end position="218"/>
    </location>
</feature>
<dbReference type="Gene3D" id="1.25.40.10">
    <property type="entry name" value="Tetratricopeptide repeat domain"/>
    <property type="match status" value="6"/>
</dbReference>
<feature type="repeat" description="PPR" evidence="4">
    <location>
        <begin position="543"/>
        <end position="577"/>
    </location>
</feature>
<dbReference type="InterPro" id="IPR011990">
    <property type="entry name" value="TPR-like_helical_dom_sf"/>
</dbReference>
<gene>
    <name evidence="9" type="primary">LOC109729000</name>
</gene>